<evidence type="ECO:0000313" key="2">
    <source>
        <dbReference type="EMBL" id="SVC06309.1"/>
    </source>
</evidence>
<reference evidence="2" key="1">
    <citation type="submission" date="2018-05" db="EMBL/GenBank/DDBJ databases">
        <authorList>
            <person name="Lanie J.A."/>
            <person name="Ng W.-L."/>
            <person name="Kazmierczak K.M."/>
            <person name="Andrzejewski T.M."/>
            <person name="Davidsen T.M."/>
            <person name="Wayne K.J."/>
            <person name="Tettelin H."/>
            <person name="Glass J.I."/>
            <person name="Rusch D."/>
            <person name="Podicherti R."/>
            <person name="Tsui H.-C.T."/>
            <person name="Winkler M.E."/>
        </authorList>
    </citation>
    <scope>NUCLEOTIDE SEQUENCE</scope>
</reference>
<feature type="transmembrane region" description="Helical" evidence="1">
    <location>
        <begin position="34"/>
        <end position="56"/>
    </location>
</feature>
<sequence length="112" mass="13001">MVILLHFCDIISLYYWKPQFEGYMIRGIKELLEILFLWGFIYVGSFIFLIIGIVHLQSNQPIIQEQHYHTNTQVIAPPQRVMVQREVCKDVSGCVLLKGGECPTCVVESVWE</sequence>
<evidence type="ECO:0000256" key="1">
    <source>
        <dbReference type="SAM" id="Phobius"/>
    </source>
</evidence>
<dbReference type="AlphaFoldDB" id="A0A382J3X3"/>
<keyword evidence="1" id="KW-1133">Transmembrane helix</keyword>
<accession>A0A382J3X3</accession>
<protein>
    <submittedName>
        <fullName evidence="2">Uncharacterized protein</fullName>
    </submittedName>
</protein>
<gene>
    <name evidence="2" type="ORF">METZ01_LOCUS259163</name>
</gene>
<dbReference type="EMBL" id="UINC01071425">
    <property type="protein sequence ID" value="SVC06309.1"/>
    <property type="molecule type" value="Genomic_DNA"/>
</dbReference>
<organism evidence="2">
    <name type="scientific">marine metagenome</name>
    <dbReference type="NCBI Taxonomy" id="408172"/>
    <lineage>
        <taxon>unclassified sequences</taxon>
        <taxon>metagenomes</taxon>
        <taxon>ecological metagenomes</taxon>
    </lineage>
</organism>
<keyword evidence="1" id="KW-0812">Transmembrane</keyword>
<name>A0A382J3X3_9ZZZZ</name>
<keyword evidence="1" id="KW-0472">Membrane</keyword>
<proteinExistence type="predicted"/>